<organism evidence="5 6">
    <name type="scientific">Diacronema lutheri</name>
    <name type="common">Unicellular marine alga</name>
    <name type="synonym">Monochrysis lutheri</name>
    <dbReference type="NCBI Taxonomy" id="2081491"/>
    <lineage>
        <taxon>Eukaryota</taxon>
        <taxon>Haptista</taxon>
        <taxon>Haptophyta</taxon>
        <taxon>Pavlovophyceae</taxon>
        <taxon>Pavlovales</taxon>
        <taxon>Pavlovaceae</taxon>
        <taxon>Diacronema</taxon>
    </lineage>
</organism>
<evidence type="ECO:0000256" key="3">
    <source>
        <dbReference type="SAM" id="Phobius"/>
    </source>
</evidence>
<evidence type="ECO:0000259" key="4">
    <source>
        <dbReference type="Pfam" id="PF03016"/>
    </source>
</evidence>
<feature type="region of interest" description="Disordered" evidence="2">
    <location>
        <begin position="1"/>
        <end position="30"/>
    </location>
</feature>
<sequence length="481" mass="53496">MAESDVRAEEEDDETVSILPGEGRATRPVPRGGSACTPARVACGCFALAAAVAAALAAATLLARLEPRRRPSAGSARNSTFDHGCGQRGRVGECPGYAECLREISGFDEIEYLASLRAARAGPPPLHPGRRWCTKSSCIDRATCAQPFRLFQYAHADVAHLPLGEHCLAESNLTDARARGLLTRDPARACAFWFELKRNCAHLHQLRELPHWRGNGLNHVFVQHDWRGIDAQTRERHFGRAMVAQGASLEDRFVPGLDIALGLHPKLLPSGERGAQLAALEPWRRRYLLTFKGTESHVSRIRASLHHDETRGVVLAYFPSGVHCAASTSLARPYAHDGRVALPLLHADCCARMLKLFRAYDYVQLMNSTFALVMRGDQPASFRLAEVLAHGCVPVFYGFDETVLPWAELIDWPALSLSVPFDVDFERALYPLLEALLRDRPRLLRMQREVRRAFAHFETLDARAGDLATVEVVRRRFSYVQ</sequence>
<comment type="caution">
    <text evidence="5">The sequence shown here is derived from an EMBL/GenBank/DDBJ whole genome shotgun (WGS) entry which is preliminary data.</text>
</comment>
<name>A0A8J5XEM9_DIALT</name>
<keyword evidence="6" id="KW-1185">Reference proteome</keyword>
<keyword evidence="3" id="KW-0812">Transmembrane</keyword>
<keyword evidence="3" id="KW-1133">Transmembrane helix</keyword>
<dbReference type="OrthoDB" id="2014672at2759"/>
<dbReference type="EMBL" id="JAGTXO010000026">
    <property type="protein sequence ID" value="KAG8461430.1"/>
    <property type="molecule type" value="Genomic_DNA"/>
</dbReference>
<dbReference type="Pfam" id="PF03016">
    <property type="entry name" value="Exostosin_GT47"/>
    <property type="match status" value="1"/>
</dbReference>
<dbReference type="InterPro" id="IPR040911">
    <property type="entry name" value="Exostosin_GT47"/>
</dbReference>
<evidence type="ECO:0000313" key="5">
    <source>
        <dbReference type="EMBL" id="KAG8461430.1"/>
    </source>
</evidence>
<reference evidence="5" key="1">
    <citation type="submission" date="2021-05" db="EMBL/GenBank/DDBJ databases">
        <title>The genome of the haptophyte Pavlova lutheri (Diacronema luteri, Pavlovales) - a model for lipid biosynthesis in eukaryotic algae.</title>
        <authorList>
            <person name="Hulatt C.J."/>
            <person name="Posewitz M.C."/>
        </authorList>
    </citation>
    <scope>NUCLEOTIDE SEQUENCE</scope>
    <source>
        <strain evidence="5">NIVA-4/92</strain>
    </source>
</reference>
<feature type="domain" description="Exostosin GT47" evidence="4">
    <location>
        <begin position="203"/>
        <end position="420"/>
    </location>
</feature>
<dbReference type="PANTHER" id="PTHR11062">
    <property type="entry name" value="EXOSTOSIN HEPARAN SULFATE GLYCOSYLTRANSFERASE -RELATED"/>
    <property type="match status" value="1"/>
</dbReference>
<feature type="transmembrane region" description="Helical" evidence="3">
    <location>
        <begin position="39"/>
        <end position="63"/>
    </location>
</feature>
<proteinExistence type="inferred from homology"/>
<comment type="similarity">
    <text evidence="1">Belongs to the glycosyltransferase 47 family.</text>
</comment>
<dbReference type="GO" id="GO:0016757">
    <property type="term" value="F:glycosyltransferase activity"/>
    <property type="evidence" value="ECO:0007669"/>
    <property type="project" value="InterPro"/>
</dbReference>
<protein>
    <recommendedName>
        <fullName evidence="4">Exostosin GT47 domain-containing protein</fullName>
    </recommendedName>
</protein>
<keyword evidence="3" id="KW-0472">Membrane</keyword>
<evidence type="ECO:0000256" key="2">
    <source>
        <dbReference type="SAM" id="MobiDB-lite"/>
    </source>
</evidence>
<evidence type="ECO:0000313" key="6">
    <source>
        <dbReference type="Proteomes" id="UP000751190"/>
    </source>
</evidence>
<dbReference type="PANTHER" id="PTHR11062:SF73">
    <property type="entry name" value="EXOSTOSIN-LIKE 3"/>
    <property type="match status" value="1"/>
</dbReference>
<dbReference type="AlphaFoldDB" id="A0A8J5XEM9"/>
<dbReference type="Proteomes" id="UP000751190">
    <property type="component" value="Unassembled WGS sequence"/>
</dbReference>
<gene>
    <name evidence="5" type="ORF">KFE25_010617</name>
</gene>
<dbReference type="InterPro" id="IPR004263">
    <property type="entry name" value="Exostosin"/>
</dbReference>
<evidence type="ECO:0000256" key="1">
    <source>
        <dbReference type="ARBA" id="ARBA00010271"/>
    </source>
</evidence>
<accession>A0A8J5XEM9</accession>